<dbReference type="PANTHER" id="PTHR11903">
    <property type="entry name" value="PROSTAGLANDIN G/H SYNTHASE"/>
    <property type="match status" value="1"/>
</dbReference>
<accession>A0AAD6VDD2</accession>
<keyword evidence="8" id="KW-0575">Peroxidase</keyword>
<evidence type="ECO:0000256" key="5">
    <source>
        <dbReference type="ARBA" id="ARBA00023002"/>
    </source>
</evidence>
<evidence type="ECO:0000256" key="1">
    <source>
        <dbReference type="ARBA" id="ARBA00011881"/>
    </source>
</evidence>
<dbReference type="GO" id="GO:0004601">
    <property type="term" value="F:peroxidase activity"/>
    <property type="evidence" value="ECO:0007669"/>
    <property type="project" value="UniProtKB-KW"/>
</dbReference>
<dbReference type="Pfam" id="PF03098">
    <property type="entry name" value="An_peroxidase"/>
    <property type="match status" value="1"/>
</dbReference>
<dbReference type="GO" id="GO:0005506">
    <property type="term" value="F:iron ion binding"/>
    <property type="evidence" value="ECO:0007669"/>
    <property type="project" value="InterPro"/>
</dbReference>
<keyword evidence="3 7" id="KW-0479">Metal-binding</keyword>
<dbReference type="SUPFAM" id="SSF48264">
    <property type="entry name" value="Cytochrome P450"/>
    <property type="match status" value="1"/>
</dbReference>
<dbReference type="InterPro" id="IPR010255">
    <property type="entry name" value="Haem_peroxidase_sf"/>
</dbReference>
<keyword evidence="2 7" id="KW-0349">Heme</keyword>
<dbReference type="GO" id="GO:0004497">
    <property type="term" value="F:monooxygenase activity"/>
    <property type="evidence" value="ECO:0007669"/>
    <property type="project" value="InterPro"/>
</dbReference>
<evidence type="ECO:0000313" key="9">
    <source>
        <dbReference type="Proteomes" id="UP001219525"/>
    </source>
</evidence>
<dbReference type="GO" id="GO:0006979">
    <property type="term" value="P:response to oxidative stress"/>
    <property type="evidence" value="ECO:0007669"/>
    <property type="project" value="InterPro"/>
</dbReference>
<dbReference type="Proteomes" id="UP001219525">
    <property type="component" value="Unassembled WGS sequence"/>
</dbReference>
<dbReference type="InterPro" id="IPR050783">
    <property type="entry name" value="Oxylipin_biosynth_metab"/>
</dbReference>
<sequence>MASISPIQAFSLGADAVYLSRRPLPVAPDGHYDWENQANPNTSPQAHAGVTNLINTMETIESKGSIIPNPRIVGAFLDQALHPDAVDDRKGAFSDGLGIISKLPPSSDPAKDMSNAAITLLYNTLPHPRASLLGPVHSFRHADGKGNNLQIPDLGRAGTPYARSVQGKWCNAPTSLPDPGLIFDTLLKARDRVDHAGGNSSLIFAFATIVTHSLFRSDPRNWNINDTSSYLDISPLYGINQATQDLVRNKAEGRGLLYPDSFSEERLMFLPPAASVILVILNRNHNYVADMLLKINERGRWTDPPPTDAKARAEQDEEIFQTARLVNCGHFMGLIMSDYVAGFLGLSEGNAWNMNAFDPIKSKDGLDVGRGEGNHCSVEFNILYRWHPTLSAADQAWTERLFKSKFSKPFDQITMQDFGQAFAQTFASISQYPQERTFGGLQRGPDGKFSDDDLANILHNATEAPAGAYRARGTPEVLRVIEIMGIQQARQWGVCTMNEFRQFLGLKQFKDFSEWSSNPEVASAARRLYGHIDNLELYTGLQCEDTMPLSPGLRFAAGYTMTRAVLSDAISLVRGDRFFTTDFTPGNLTAWGYQDCVRDPHNMGFVMPKLLMRHLPRHYPYNSVYGCFPFFTPQKMKASLTTQGIAANYTFDRPVTTPVPTVLNTYTAIKYVFKDPARFPTVYDMSGLGNGYGFMLTFNTPAKHDPDRALALHALFPNKSSLSEHAAWFRDKVSKFVKERTWTYDGVAGNYINVVSIINSAFVHWAADLLAGLPVKTPSNPSGLYTEQEIYDMFATLVFPLLTPPSLTFLSIGDNEHMASLRWSATQSGGVIQALIAKTVLEIAPDSSPNAVLGFVAKVNKFLFSQTDKPCYPFLSKLAETGKPLNELVAMVVGLAVGSSVNFAQGAVHVIDFYFDEAHATEKAKIIQLVQKDDPKSMQLLSGYVREAMRLNPQFTGLWRDVSVDASIPQGGGLPAVNVKAGDRIWASFRNADLNPADFPNPTVVDPTRPASAYSLNGAGFHVCAGVELAVQTIVEIVKVVFKLKNVRRAAGNDGTLAGFKTIVNETETNVYLTPYGTTSPWPGSMNLLYDN</sequence>
<dbReference type="InterPro" id="IPR037120">
    <property type="entry name" value="Haem_peroxidase_sf_animal"/>
</dbReference>
<dbReference type="CDD" id="cd20612">
    <property type="entry name" value="CYP_LDS-like_C"/>
    <property type="match status" value="1"/>
</dbReference>
<comment type="subunit">
    <text evidence="1">Homotetramer.</text>
</comment>
<dbReference type="CDD" id="cd09817">
    <property type="entry name" value="linoleate_diol_synthase_like"/>
    <property type="match status" value="1"/>
</dbReference>
<dbReference type="Gene3D" id="1.10.630.10">
    <property type="entry name" value="Cytochrome P450"/>
    <property type="match status" value="1"/>
</dbReference>
<dbReference type="InterPro" id="IPR036396">
    <property type="entry name" value="Cyt_P450_sf"/>
</dbReference>
<dbReference type="AlphaFoldDB" id="A0AAD6VDD2"/>
<dbReference type="GO" id="GO:0016705">
    <property type="term" value="F:oxidoreductase activity, acting on paired donors, with incorporation or reduction of molecular oxygen"/>
    <property type="evidence" value="ECO:0007669"/>
    <property type="project" value="InterPro"/>
</dbReference>
<dbReference type="InterPro" id="IPR001128">
    <property type="entry name" value="Cyt_P450"/>
</dbReference>
<keyword evidence="9" id="KW-1185">Reference proteome</keyword>
<dbReference type="GO" id="GO:0051213">
    <property type="term" value="F:dioxygenase activity"/>
    <property type="evidence" value="ECO:0007669"/>
    <property type="project" value="UniProtKB-KW"/>
</dbReference>
<dbReference type="PANTHER" id="PTHR11903:SF37">
    <property type="entry name" value="PSI-PRODUCING OXYGENASE A"/>
    <property type="match status" value="1"/>
</dbReference>
<dbReference type="GO" id="GO:0020037">
    <property type="term" value="F:heme binding"/>
    <property type="evidence" value="ECO:0007669"/>
    <property type="project" value="InterPro"/>
</dbReference>
<dbReference type="InterPro" id="IPR019791">
    <property type="entry name" value="Haem_peroxidase_animal"/>
</dbReference>
<evidence type="ECO:0000313" key="8">
    <source>
        <dbReference type="EMBL" id="KAJ7208885.1"/>
    </source>
</evidence>
<keyword evidence="4" id="KW-0223">Dioxygenase</keyword>
<keyword evidence="6 7" id="KW-0408">Iron</keyword>
<dbReference type="EMBL" id="JARJCW010000032">
    <property type="protein sequence ID" value="KAJ7208885.1"/>
    <property type="molecule type" value="Genomic_DNA"/>
</dbReference>
<dbReference type="GO" id="GO:0006631">
    <property type="term" value="P:fatty acid metabolic process"/>
    <property type="evidence" value="ECO:0007669"/>
    <property type="project" value="UniProtKB-ARBA"/>
</dbReference>
<dbReference type="Gene3D" id="1.10.640.10">
    <property type="entry name" value="Haem peroxidase domain superfamily, animal type"/>
    <property type="match status" value="1"/>
</dbReference>
<keyword evidence="5" id="KW-0560">Oxidoreductase</keyword>
<reference evidence="8" key="1">
    <citation type="submission" date="2023-03" db="EMBL/GenBank/DDBJ databases">
        <title>Massive genome expansion in bonnet fungi (Mycena s.s.) driven by repeated elements and novel gene families across ecological guilds.</title>
        <authorList>
            <consortium name="Lawrence Berkeley National Laboratory"/>
            <person name="Harder C.B."/>
            <person name="Miyauchi S."/>
            <person name="Viragh M."/>
            <person name="Kuo A."/>
            <person name="Thoen E."/>
            <person name="Andreopoulos B."/>
            <person name="Lu D."/>
            <person name="Skrede I."/>
            <person name="Drula E."/>
            <person name="Henrissat B."/>
            <person name="Morin E."/>
            <person name="Kohler A."/>
            <person name="Barry K."/>
            <person name="LaButti K."/>
            <person name="Morin E."/>
            <person name="Salamov A."/>
            <person name="Lipzen A."/>
            <person name="Mereny Z."/>
            <person name="Hegedus B."/>
            <person name="Baldrian P."/>
            <person name="Stursova M."/>
            <person name="Weitz H."/>
            <person name="Taylor A."/>
            <person name="Grigoriev I.V."/>
            <person name="Nagy L.G."/>
            <person name="Martin F."/>
            <person name="Kauserud H."/>
        </authorList>
    </citation>
    <scope>NUCLEOTIDE SEQUENCE</scope>
    <source>
        <strain evidence="8">9144</strain>
    </source>
</reference>
<comment type="caution">
    <text evidence="8">The sequence shown here is derived from an EMBL/GenBank/DDBJ whole genome shotgun (WGS) entry which is preliminary data.</text>
</comment>
<dbReference type="PRINTS" id="PR00457">
    <property type="entry name" value="ANPEROXIDASE"/>
</dbReference>
<organism evidence="8 9">
    <name type="scientific">Mycena pura</name>
    <dbReference type="NCBI Taxonomy" id="153505"/>
    <lineage>
        <taxon>Eukaryota</taxon>
        <taxon>Fungi</taxon>
        <taxon>Dikarya</taxon>
        <taxon>Basidiomycota</taxon>
        <taxon>Agaricomycotina</taxon>
        <taxon>Agaricomycetes</taxon>
        <taxon>Agaricomycetidae</taxon>
        <taxon>Agaricales</taxon>
        <taxon>Marasmiineae</taxon>
        <taxon>Mycenaceae</taxon>
        <taxon>Mycena</taxon>
    </lineage>
</organism>
<evidence type="ECO:0000256" key="7">
    <source>
        <dbReference type="PIRSR" id="PIRSR619791-2"/>
    </source>
</evidence>
<evidence type="ECO:0000256" key="3">
    <source>
        <dbReference type="ARBA" id="ARBA00022723"/>
    </source>
</evidence>
<gene>
    <name evidence="8" type="ORF">GGX14DRAFT_453589</name>
</gene>
<feature type="binding site" description="axial binding residue" evidence="7">
    <location>
        <position position="387"/>
    </location>
    <ligand>
        <name>heme b</name>
        <dbReference type="ChEBI" id="CHEBI:60344"/>
    </ligand>
    <ligandPart>
        <name>Fe</name>
        <dbReference type="ChEBI" id="CHEBI:18248"/>
    </ligandPart>
</feature>
<protein>
    <submittedName>
        <fullName evidence="8">Heme peroxidase</fullName>
    </submittedName>
</protein>
<dbReference type="PROSITE" id="PS50292">
    <property type="entry name" value="PEROXIDASE_3"/>
    <property type="match status" value="1"/>
</dbReference>
<dbReference type="InterPro" id="IPR034812">
    <property type="entry name" value="Ppo-like_N"/>
</dbReference>
<dbReference type="SUPFAM" id="SSF48113">
    <property type="entry name" value="Heme-dependent peroxidases"/>
    <property type="match status" value="1"/>
</dbReference>
<dbReference type="Pfam" id="PF00067">
    <property type="entry name" value="p450"/>
    <property type="match status" value="1"/>
</dbReference>
<name>A0AAD6VDD2_9AGAR</name>
<evidence type="ECO:0000256" key="4">
    <source>
        <dbReference type="ARBA" id="ARBA00022964"/>
    </source>
</evidence>
<proteinExistence type="predicted"/>
<evidence type="ECO:0000256" key="6">
    <source>
        <dbReference type="ARBA" id="ARBA00023004"/>
    </source>
</evidence>
<evidence type="ECO:0000256" key="2">
    <source>
        <dbReference type="ARBA" id="ARBA00022617"/>
    </source>
</evidence>